<dbReference type="Pfam" id="PF03124">
    <property type="entry name" value="EXS"/>
    <property type="match status" value="1"/>
</dbReference>
<evidence type="ECO:0000313" key="7">
    <source>
        <dbReference type="EMBL" id="CAI9936736.1"/>
    </source>
</evidence>
<feature type="transmembrane region" description="Helical" evidence="5">
    <location>
        <begin position="331"/>
        <end position="352"/>
    </location>
</feature>
<keyword evidence="3 5" id="KW-1133">Transmembrane helix</keyword>
<comment type="caution">
    <text evidence="7">The sequence shown here is derived from an EMBL/GenBank/DDBJ whole genome shotgun (WGS) entry which is preliminary data.</text>
</comment>
<dbReference type="EMBL" id="CAXDID020000098">
    <property type="protein sequence ID" value="CAL6025218.1"/>
    <property type="molecule type" value="Genomic_DNA"/>
</dbReference>
<evidence type="ECO:0000256" key="5">
    <source>
        <dbReference type="SAM" id="Phobius"/>
    </source>
</evidence>
<gene>
    <name evidence="7" type="ORF">HINF_LOCUS24381</name>
    <name evidence="8" type="ORF">HINF_LOCUS30056</name>
</gene>
<dbReference type="PANTHER" id="PTHR10783:SF103">
    <property type="entry name" value="SOLUTE CARRIER FAMILY 53 MEMBER 1"/>
    <property type="match status" value="1"/>
</dbReference>
<evidence type="ECO:0000313" key="9">
    <source>
        <dbReference type="Proteomes" id="UP001642409"/>
    </source>
</evidence>
<feature type="transmembrane region" description="Helical" evidence="5">
    <location>
        <begin position="212"/>
        <end position="233"/>
    </location>
</feature>
<protein>
    <submittedName>
        <fullName evidence="7">EXS family protein</fullName>
    </submittedName>
    <submittedName>
        <fullName evidence="8">EXS_family protein</fullName>
    </submittedName>
</protein>
<dbReference type="EMBL" id="CATOUU010000642">
    <property type="protein sequence ID" value="CAI9936736.1"/>
    <property type="molecule type" value="Genomic_DNA"/>
</dbReference>
<dbReference type="Proteomes" id="UP001642409">
    <property type="component" value="Unassembled WGS sequence"/>
</dbReference>
<evidence type="ECO:0000259" key="6">
    <source>
        <dbReference type="PROSITE" id="PS51380"/>
    </source>
</evidence>
<keyword evidence="2 5" id="KW-0812">Transmembrane</keyword>
<dbReference type="InterPro" id="IPR004342">
    <property type="entry name" value="EXS_C"/>
</dbReference>
<feature type="transmembrane region" description="Helical" evidence="5">
    <location>
        <begin position="538"/>
        <end position="560"/>
    </location>
</feature>
<evidence type="ECO:0000256" key="1">
    <source>
        <dbReference type="ARBA" id="ARBA00004141"/>
    </source>
</evidence>
<name>A0AA86PD65_9EUKA</name>
<evidence type="ECO:0000313" key="8">
    <source>
        <dbReference type="EMBL" id="CAL6025218.1"/>
    </source>
</evidence>
<dbReference type="GO" id="GO:0016036">
    <property type="term" value="P:cellular response to phosphate starvation"/>
    <property type="evidence" value="ECO:0007669"/>
    <property type="project" value="TreeGrafter"/>
</dbReference>
<reference evidence="8 9" key="2">
    <citation type="submission" date="2024-07" db="EMBL/GenBank/DDBJ databases">
        <authorList>
            <person name="Akdeniz Z."/>
        </authorList>
    </citation>
    <scope>NUCLEOTIDE SEQUENCE [LARGE SCALE GENOMIC DNA]</scope>
</reference>
<keyword evidence="9" id="KW-1185">Reference proteome</keyword>
<dbReference type="GO" id="GO:0005886">
    <property type="term" value="C:plasma membrane"/>
    <property type="evidence" value="ECO:0007669"/>
    <property type="project" value="TreeGrafter"/>
</dbReference>
<feature type="domain" description="EXS" evidence="6">
    <location>
        <begin position="419"/>
        <end position="624"/>
    </location>
</feature>
<keyword evidence="4 5" id="KW-0472">Membrane</keyword>
<dbReference type="AlphaFoldDB" id="A0AA86PD65"/>
<comment type="subcellular location">
    <subcellularLocation>
        <location evidence="1">Membrane</location>
        <topology evidence="1">Multi-pass membrane protein</topology>
    </subcellularLocation>
</comment>
<evidence type="ECO:0000256" key="3">
    <source>
        <dbReference type="ARBA" id="ARBA00022989"/>
    </source>
</evidence>
<proteinExistence type="predicted"/>
<accession>A0AA86PD65</accession>
<dbReference type="PANTHER" id="PTHR10783">
    <property type="entry name" value="XENOTROPIC AND POLYTROPIC RETROVIRUS RECEPTOR 1-RELATED"/>
    <property type="match status" value="1"/>
</dbReference>
<dbReference type="GO" id="GO:0006817">
    <property type="term" value="P:phosphate ion transport"/>
    <property type="evidence" value="ECO:0007669"/>
    <property type="project" value="TreeGrafter"/>
</dbReference>
<reference evidence="7" key="1">
    <citation type="submission" date="2023-06" db="EMBL/GenBank/DDBJ databases">
        <authorList>
            <person name="Kurt Z."/>
        </authorList>
    </citation>
    <scope>NUCLEOTIDE SEQUENCE</scope>
</reference>
<feature type="transmembrane region" description="Helical" evidence="5">
    <location>
        <begin position="254"/>
        <end position="277"/>
    </location>
</feature>
<organism evidence="7">
    <name type="scientific">Hexamita inflata</name>
    <dbReference type="NCBI Taxonomy" id="28002"/>
    <lineage>
        <taxon>Eukaryota</taxon>
        <taxon>Metamonada</taxon>
        <taxon>Diplomonadida</taxon>
        <taxon>Hexamitidae</taxon>
        <taxon>Hexamitinae</taxon>
        <taxon>Hexamita</taxon>
    </lineage>
</organism>
<sequence>MYLEINPDWSQKCVRYDFLLNICNKIDQLEAQIEINVTQLVNDADQVKQITDQSQLFLSEVKIDFDMINTFFNVQYQKLNEQCIQIAQMAMKAVQISLPKYQYPAIVLKMQETLQNCSILQNYVVNNLERMRTLAQLHDKASKYTYNSSLWLHDTCQKANFEDEEIFEQIKDQLAQSYSILYQTGKRKAIKQIQNQVIQNRQLFEIQLTKDVAASGIMTGIILIILLRFIEIIHVCTVSDNISLVQTLMSQQLIRVHIIIALMFLGLGIIVGVMHNLKLNFVFLYNLPATLMSKGHLHILRNSLVYFCIVMICCCFCMARQLQADSLTLKHVLGSFVFNLAKILKPLYWMIIPTLLLPLMTFKDIVIHKNQHSVFYYVMDLLYKMFTPWKQKIEFPQFYFCNFLNSSRDAFRDIISIIGCDRVPDYILILFMNIFCMIRVIQGYKRFRENDIFYPQGMYMIQYIIGMLPTIGTIREIQSHEITYWVWIAFRCLDTCYKLYWDCFEDWGLFFGGSAAQKFRNKPSHWAYKRYVRRPSQVPLLVIIFFHIFDICALCLWIVVCFNGLSFLRTFWFSCVFQCTEVIRRLVWMIMRLDNQQSTNVENYVQAKYIPLAIKDYARVDLEQLQNQKILDQLTELALLFNQNGKERILDISRQFQTTKDLMQHISVPDLLEKIKQQKEARSKVQSPIRSIQLANTSSSTETEQFFKLPVLNFTKIKTSDFEKHDSKNIHLLPLNDLKQVQIEETVSKQQVLQANYTTNSIQRNEIYVNTENKARKLLQNIRDKKKHKKVEMVQMCTTLLDQSV</sequence>
<dbReference type="GO" id="GO:0000822">
    <property type="term" value="F:inositol hexakisphosphate binding"/>
    <property type="evidence" value="ECO:0007669"/>
    <property type="project" value="TreeGrafter"/>
</dbReference>
<dbReference type="GO" id="GO:0005794">
    <property type="term" value="C:Golgi apparatus"/>
    <property type="evidence" value="ECO:0007669"/>
    <property type="project" value="TreeGrafter"/>
</dbReference>
<feature type="transmembrane region" description="Helical" evidence="5">
    <location>
        <begin position="426"/>
        <end position="444"/>
    </location>
</feature>
<evidence type="ECO:0000256" key="2">
    <source>
        <dbReference type="ARBA" id="ARBA00022692"/>
    </source>
</evidence>
<evidence type="ECO:0000256" key="4">
    <source>
        <dbReference type="ARBA" id="ARBA00023136"/>
    </source>
</evidence>
<feature type="transmembrane region" description="Helical" evidence="5">
    <location>
        <begin position="297"/>
        <end position="319"/>
    </location>
</feature>
<dbReference type="PROSITE" id="PS51380">
    <property type="entry name" value="EXS"/>
    <property type="match status" value="1"/>
</dbReference>